<feature type="site" description="Part of a proton relay during catalysis" evidence="12">
    <location>
        <position position="110"/>
    </location>
</feature>
<sequence length="295" mass="31053">MAGPMFSGSCCALITPFRDGQVDERAFREFIEWQIAQGTQALIPCGTTGESPTLSHEEHRRVTEIAIATTGGRVPVIAGAGSNSTEEAIGLTQHAAHAGADAALVVVPYYNKPSQEGIYQHFKAVHDAADIPIIIYNIPGRTVVEMTSETLGRLAKLPRIVGMKDSTKDPVRPHATREVAGDDFAQLSGEDGTVLPFLAMGGHGCISVSANVAPAQLAEMHAAWQRGDVATAQAINARLMALHDAMFCEPSPAPAKYGASLLGLCSADVRLPIVPCGDAAKAQIRQAMQHAGLIA</sequence>
<evidence type="ECO:0000256" key="2">
    <source>
        <dbReference type="ARBA" id="ARBA00005120"/>
    </source>
</evidence>
<dbReference type="Proteomes" id="UP000199415">
    <property type="component" value="Unassembled WGS sequence"/>
</dbReference>
<dbReference type="EC" id="4.3.3.7" evidence="4 12"/>
<keyword evidence="10 12" id="KW-0704">Schiff base</keyword>
<evidence type="ECO:0000256" key="14">
    <source>
        <dbReference type="PIRSR" id="PIRSR001365-1"/>
    </source>
</evidence>
<organism evidence="16 17">
    <name type="scientific">Limimonas halophila</name>
    <dbReference type="NCBI Taxonomy" id="1082479"/>
    <lineage>
        <taxon>Bacteria</taxon>
        <taxon>Pseudomonadati</taxon>
        <taxon>Pseudomonadota</taxon>
        <taxon>Alphaproteobacteria</taxon>
        <taxon>Rhodospirillales</taxon>
        <taxon>Rhodovibrionaceae</taxon>
        <taxon>Limimonas</taxon>
    </lineage>
</organism>
<dbReference type="InterPro" id="IPR020625">
    <property type="entry name" value="Schiff_base-form_aldolases_AS"/>
</dbReference>
<dbReference type="CDD" id="cd00950">
    <property type="entry name" value="DHDPS"/>
    <property type="match status" value="1"/>
</dbReference>
<evidence type="ECO:0000256" key="9">
    <source>
        <dbReference type="ARBA" id="ARBA00023239"/>
    </source>
</evidence>
<evidence type="ECO:0000256" key="8">
    <source>
        <dbReference type="ARBA" id="ARBA00023154"/>
    </source>
</evidence>
<feature type="site" description="Part of a proton relay during catalysis" evidence="12">
    <location>
        <position position="47"/>
    </location>
</feature>
<dbReference type="EMBL" id="FNCE01000002">
    <property type="protein sequence ID" value="SDF80438.1"/>
    <property type="molecule type" value="Genomic_DNA"/>
</dbReference>
<dbReference type="GO" id="GO:0009089">
    <property type="term" value="P:lysine biosynthetic process via diaminopimelate"/>
    <property type="evidence" value="ECO:0007669"/>
    <property type="project" value="UniProtKB-UniRule"/>
</dbReference>
<keyword evidence="8 12" id="KW-0457">Lysine biosynthesis</keyword>
<dbReference type="GO" id="GO:0008840">
    <property type="term" value="F:4-hydroxy-tetrahydrodipicolinate synthase activity"/>
    <property type="evidence" value="ECO:0007669"/>
    <property type="project" value="UniProtKB-UniRule"/>
</dbReference>
<keyword evidence="9 12" id="KW-0456">Lyase</keyword>
<evidence type="ECO:0000256" key="10">
    <source>
        <dbReference type="ARBA" id="ARBA00023270"/>
    </source>
</evidence>
<feature type="binding site" evidence="12 15">
    <location>
        <position position="206"/>
    </location>
    <ligand>
        <name>pyruvate</name>
        <dbReference type="ChEBI" id="CHEBI:15361"/>
    </ligand>
</feature>
<dbReference type="PROSITE" id="PS00666">
    <property type="entry name" value="DHDPS_2"/>
    <property type="match status" value="1"/>
</dbReference>
<keyword evidence="17" id="KW-1185">Reference proteome</keyword>
<comment type="subcellular location">
    <subcellularLocation>
        <location evidence="12">Cytoplasm</location>
    </subcellularLocation>
</comment>
<comment type="subunit">
    <text evidence="12">Homotetramer; dimer of dimers.</text>
</comment>
<dbReference type="InterPro" id="IPR002220">
    <property type="entry name" value="DapA-like"/>
</dbReference>
<dbReference type="SMART" id="SM01130">
    <property type="entry name" value="DHDPS"/>
    <property type="match status" value="1"/>
</dbReference>
<feature type="active site" description="Schiff-base intermediate with substrate" evidence="12 14">
    <location>
        <position position="164"/>
    </location>
</feature>
<dbReference type="NCBIfam" id="TIGR00674">
    <property type="entry name" value="dapA"/>
    <property type="match status" value="1"/>
</dbReference>
<dbReference type="InterPro" id="IPR020624">
    <property type="entry name" value="Schiff_base-form_aldolases_CS"/>
</dbReference>
<dbReference type="UniPathway" id="UPA00034">
    <property type="reaction ID" value="UER00017"/>
</dbReference>
<feature type="active site" description="Proton donor/acceptor" evidence="12 14">
    <location>
        <position position="136"/>
    </location>
</feature>
<dbReference type="PIRSF" id="PIRSF001365">
    <property type="entry name" value="DHDPS"/>
    <property type="match status" value="1"/>
</dbReference>
<feature type="binding site" evidence="12 15">
    <location>
        <position position="48"/>
    </location>
    <ligand>
        <name>pyruvate</name>
        <dbReference type="ChEBI" id="CHEBI:15361"/>
    </ligand>
</feature>
<comment type="pathway">
    <text evidence="2 12">Amino-acid biosynthesis; L-lysine biosynthesis via DAP pathway; (S)-tetrahydrodipicolinate from L-aspartate: step 3/4.</text>
</comment>
<comment type="function">
    <text evidence="1 12">Catalyzes the condensation of (S)-aspartate-beta-semialdehyde [(S)-ASA] and pyruvate to 4-hydroxy-tetrahydrodipicolinate (HTPA).</text>
</comment>
<dbReference type="PANTHER" id="PTHR12128:SF66">
    <property type="entry name" value="4-HYDROXY-2-OXOGLUTARATE ALDOLASE, MITOCHONDRIAL"/>
    <property type="match status" value="1"/>
</dbReference>
<evidence type="ECO:0000256" key="11">
    <source>
        <dbReference type="ARBA" id="ARBA00047836"/>
    </source>
</evidence>
<dbReference type="PROSITE" id="PS00665">
    <property type="entry name" value="DHDPS_1"/>
    <property type="match status" value="1"/>
</dbReference>
<evidence type="ECO:0000313" key="17">
    <source>
        <dbReference type="Proteomes" id="UP000199415"/>
    </source>
</evidence>
<protein>
    <recommendedName>
        <fullName evidence="4 12">4-hydroxy-tetrahydrodipicolinate synthase</fullName>
        <shortName evidence="12">HTPA synthase</shortName>
        <ecNumber evidence="4 12">4.3.3.7</ecNumber>
    </recommendedName>
</protein>
<dbReference type="SUPFAM" id="SSF51569">
    <property type="entry name" value="Aldolase"/>
    <property type="match status" value="1"/>
</dbReference>
<evidence type="ECO:0000256" key="13">
    <source>
        <dbReference type="PIRNR" id="PIRNR001365"/>
    </source>
</evidence>
<keyword evidence="6 12" id="KW-0028">Amino-acid biosynthesis</keyword>
<dbReference type="GO" id="GO:0005829">
    <property type="term" value="C:cytosol"/>
    <property type="evidence" value="ECO:0007669"/>
    <property type="project" value="TreeGrafter"/>
</dbReference>
<proteinExistence type="inferred from homology"/>
<evidence type="ECO:0000256" key="3">
    <source>
        <dbReference type="ARBA" id="ARBA00007592"/>
    </source>
</evidence>
<dbReference type="InterPro" id="IPR005263">
    <property type="entry name" value="DapA"/>
</dbReference>
<name>A0A1G7P297_9PROT</name>
<keyword evidence="5 12" id="KW-0963">Cytoplasm</keyword>
<dbReference type="STRING" id="1082479.SAMN05216241_102407"/>
<evidence type="ECO:0000256" key="7">
    <source>
        <dbReference type="ARBA" id="ARBA00022915"/>
    </source>
</evidence>
<dbReference type="InterPro" id="IPR013785">
    <property type="entry name" value="Aldolase_TIM"/>
</dbReference>
<accession>A0A1G7P297</accession>
<dbReference type="PANTHER" id="PTHR12128">
    <property type="entry name" value="DIHYDRODIPICOLINATE SYNTHASE"/>
    <property type="match status" value="1"/>
</dbReference>
<dbReference type="Gene3D" id="3.20.20.70">
    <property type="entry name" value="Aldolase class I"/>
    <property type="match status" value="1"/>
</dbReference>
<evidence type="ECO:0000256" key="6">
    <source>
        <dbReference type="ARBA" id="ARBA00022605"/>
    </source>
</evidence>
<comment type="caution">
    <text evidence="12">Was originally thought to be a dihydrodipicolinate synthase (DHDPS), catalyzing the condensation of (S)-aspartate-beta-semialdehyde [(S)-ASA] and pyruvate to dihydrodipicolinate (DHDP). However, it was shown in E.coli that the product of the enzymatic reaction is not dihydrodipicolinate but in fact (4S)-4-hydroxy-2,3,4,5-tetrahydro-(2S)-dipicolinic acid (HTPA), and that the consecutive dehydration reaction leading to DHDP is not spontaneous but catalyzed by DapB.</text>
</comment>
<dbReference type="GO" id="GO:0019877">
    <property type="term" value="P:diaminopimelate biosynthetic process"/>
    <property type="evidence" value="ECO:0007669"/>
    <property type="project" value="UniProtKB-UniRule"/>
</dbReference>
<gene>
    <name evidence="12" type="primary">dapA</name>
    <name evidence="16" type="ORF">SAMN05216241_102407</name>
</gene>
<dbReference type="AlphaFoldDB" id="A0A1G7P297"/>
<evidence type="ECO:0000313" key="16">
    <source>
        <dbReference type="EMBL" id="SDF80438.1"/>
    </source>
</evidence>
<evidence type="ECO:0000256" key="15">
    <source>
        <dbReference type="PIRSR" id="PIRSR001365-2"/>
    </source>
</evidence>
<reference evidence="16 17" key="1">
    <citation type="submission" date="2016-10" db="EMBL/GenBank/DDBJ databases">
        <authorList>
            <person name="de Groot N.N."/>
        </authorList>
    </citation>
    <scope>NUCLEOTIDE SEQUENCE [LARGE SCALE GENOMIC DNA]</scope>
    <source>
        <strain evidence="16 17">DSM 25584</strain>
    </source>
</reference>
<dbReference type="Pfam" id="PF00701">
    <property type="entry name" value="DHDPS"/>
    <property type="match status" value="1"/>
</dbReference>
<evidence type="ECO:0000256" key="4">
    <source>
        <dbReference type="ARBA" id="ARBA00012086"/>
    </source>
</evidence>
<dbReference type="PRINTS" id="PR00146">
    <property type="entry name" value="DHPICSNTHASE"/>
</dbReference>
<evidence type="ECO:0000256" key="12">
    <source>
        <dbReference type="HAMAP-Rule" id="MF_00418"/>
    </source>
</evidence>
<comment type="similarity">
    <text evidence="3 12 13">Belongs to the DapA family.</text>
</comment>
<keyword evidence="7 12" id="KW-0220">Diaminopimelate biosynthesis</keyword>
<comment type="catalytic activity">
    <reaction evidence="11 12">
        <text>L-aspartate 4-semialdehyde + pyruvate = (2S,4S)-4-hydroxy-2,3,4,5-tetrahydrodipicolinate + H2O + H(+)</text>
        <dbReference type="Rhea" id="RHEA:34171"/>
        <dbReference type="ChEBI" id="CHEBI:15361"/>
        <dbReference type="ChEBI" id="CHEBI:15377"/>
        <dbReference type="ChEBI" id="CHEBI:15378"/>
        <dbReference type="ChEBI" id="CHEBI:67139"/>
        <dbReference type="ChEBI" id="CHEBI:537519"/>
        <dbReference type="EC" id="4.3.3.7"/>
    </reaction>
</comment>
<dbReference type="HAMAP" id="MF_00418">
    <property type="entry name" value="DapA"/>
    <property type="match status" value="1"/>
</dbReference>
<evidence type="ECO:0000256" key="1">
    <source>
        <dbReference type="ARBA" id="ARBA00003294"/>
    </source>
</evidence>
<evidence type="ECO:0000256" key="5">
    <source>
        <dbReference type="ARBA" id="ARBA00022490"/>
    </source>
</evidence>